<reference evidence="2" key="1">
    <citation type="journal article" date="2017" name="Nat. Ecol. Evol.">
        <title>Genome expansion and lineage-specific genetic innovations in the forest pathogenic fungi Armillaria.</title>
        <authorList>
            <person name="Sipos G."/>
            <person name="Prasanna A.N."/>
            <person name="Walter M.C."/>
            <person name="O'Connor E."/>
            <person name="Balint B."/>
            <person name="Krizsan K."/>
            <person name="Kiss B."/>
            <person name="Hess J."/>
            <person name="Varga T."/>
            <person name="Slot J."/>
            <person name="Riley R."/>
            <person name="Boka B."/>
            <person name="Rigling D."/>
            <person name="Barry K."/>
            <person name="Lee J."/>
            <person name="Mihaltcheva S."/>
            <person name="LaButti K."/>
            <person name="Lipzen A."/>
            <person name="Waldron R."/>
            <person name="Moloney N.M."/>
            <person name="Sperisen C."/>
            <person name="Kredics L."/>
            <person name="Vagvoelgyi C."/>
            <person name="Patrignani A."/>
            <person name="Fitzpatrick D."/>
            <person name="Nagy I."/>
            <person name="Doyle S."/>
            <person name="Anderson J.B."/>
            <person name="Grigoriev I.V."/>
            <person name="Gueldener U."/>
            <person name="Muensterkoetter M."/>
            <person name="Nagy L.G."/>
        </authorList>
    </citation>
    <scope>NUCLEOTIDE SEQUENCE [LARGE SCALE GENOMIC DNA]</scope>
    <source>
        <strain evidence="2">C18/9</strain>
    </source>
</reference>
<accession>A0A284RX63</accession>
<dbReference type="AlphaFoldDB" id="A0A284RX63"/>
<evidence type="ECO:0000313" key="2">
    <source>
        <dbReference type="Proteomes" id="UP000219338"/>
    </source>
</evidence>
<gene>
    <name evidence="1" type="ORF">ARMOST_16765</name>
</gene>
<keyword evidence="2" id="KW-1185">Reference proteome</keyword>
<name>A0A284RX63_ARMOS</name>
<protein>
    <submittedName>
        <fullName evidence="1">Uncharacterized protein</fullName>
    </submittedName>
</protein>
<organism evidence="1 2">
    <name type="scientific">Armillaria ostoyae</name>
    <name type="common">Armillaria root rot fungus</name>
    <dbReference type="NCBI Taxonomy" id="47428"/>
    <lineage>
        <taxon>Eukaryota</taxon>
        <taxon>Fungi</taxon>
        <taxon>Dikarya</taxon>
        <taxon>Basidiomycota</taxon>
        <taxon>Agaricomycotina</taxon>
        <taxon>Agaricomycetes</taxon>
        <taxon>Agaricomycetidae</taxon>
        <taxon>Agaricales</taxon>
        <taxon>Marasmiineae</taxon>
        <taxon>Physalacriaceae</taxon>
        <taxon>Armillaria</taxon>
    </lineage>
</organism>
<dbReference type="EMBL" id="FUEG01000019">
    <property type="protein sequence ID" value="SJL13325.1"/>
    <property type="molecule type" value="Genomic_DNA"/>
</dbReference>
<dbReference type="Proteomes" id="UP000219338">
    <property type="component" value="Unassembled WGS sequence"/>
</dbReference>
<sequence length="109" mass="12408">MEDYRQKMAEVWRVCIQSRLGLDSYRDVPLDYVYLDRVNDEAGGKAKSSRWCSHAISGKADLLADANTERARRRGYFHLESGPYIENIIETRVTGTTLLRDPPAEDVTG</sequence>
<evidence type="ECO:0000313" key="1">
    <source>
        <dbReference type="EMBL" id="SJL13325.1"/>
    </source>
</evidence>
<proteinExistence type="predicted"/>